<reference evidence="2 3" key="3">
    <citation type="journal article" date="2015" name="Genome Announc.">
        <title>Draft Genome Sequence of the Archiascomycetous Yeast Saitoella complicata.</title>
        <authorList>
            <person name="Yamauchi K."/>
            <person name="Kondo S."/>
            <person name="Hamamoto M."/>
            <person name="Takahashi Y."/>
            <person name="Ogura Y."/>
            <person name="Hayashi T."/>
            <person name="Nishida H."/>
        </authorList>
    </citation>
    <scope>NUCLEOTIDE SEQUENCE [LARGE SCALE GENOMIC DNA]</scope>
    <source>
        <strain evidence="2 3">NRRL Y-17804</strain>
    </source>
</reference>
<reference evidence="2 3" key="1">
    <citation type="journal article" date="2011" name="J. Gen. Appl. Microbiol.">
        <title>Draft genome sequencing of the enigmatic yeast Saitoella complicata.</title>
        <authorList>
            <person name="Nishida H."/>
            <person name="Hamamoto M."/>
            <person name="Sugiyama J."/>
        </authorList>
    </citation>
    <scope>NUCLEOTIDE SEQUENCE [LARGE SCALE GENOMIC DNA]</scope>
    <source>
        <strain evidence="2 3">NRRL Y-17804</strain>
    </source>
</reference>
<evidence type="ECO:0000256" key="1">
    <source>
        <dbReference type="SAM" id="MobiDB-lite"/>
    </source>
</evidence>
<keyword evidence="3" id="KW-1185">Reference proteome</keyword>
<dbReference type="AlphaFoldDB" id="A0A0E9NCK8"/>
<gene>
    <name evidence="2" type="ORF">G7K_1802-t1</name>
</gene>
<dbReference type="EMBL" id="BACD03000010">
    <property type="protein sequence ID" value="GAO47602.1"/>
    <property type="molecule type" value="Genomic_DNA"/>
</dbReference>
<evidence type="ECO:0000313" key="3">
    <source>
        <dbReference type="Proteomes" id="UP000033140"/>
    </source>
</evidence>
<dbReference type="Proteomes" id="UP000033140">
    <property type="component" value="Unassembled WGS sequence"/>
</dbReference>
<organism evidence="2 3">
    <name type="scientific">Saitoella complicata (strain BCRC 22490 / CBS 7301 / JCM 7358 / NBRC 10748 / NRRL Y-17804)</name>
    <dbReference type="NCBI Taxonomy" id="698492"/>
    <lineage>
        <taxon>Eukaryota</taxon>
        <taxon>Fungi</taxon>
        <taxon>Dikarya</taxon>
        <taxon>Ascomycota</taxon>
        <taxon>Taphrinomycotina</taxon>
        <taxon>Taphrinomycotina incertae sedis</taxon>
        <taxon>Saitoella</taxon>
    </lineage>
</organism>
<evidence type="ECO:0000313" key="2">
    <source>
        <dbReference type="EMBL" id="GAO47602.1"/>
    </source>
</evidence>
<proteinExistence type="predicted"/>
<accession>A0A0E9NCK8</accession>
<name>A0A0E9NCK8_SAICN</name>
<comment type="caution">
    <text evidence="2">The sequence shown here is derived from an EMBL/GenBank/DDBJ whole genome shotgun (WGS) entry which is preliminary data.</text>
</comment>
<feature type="region of interest" description="Disordered" evidence="1">
    <location>
        <begin position="46"/>
        <end position="84"/>
    </location>
</feature>
<sequence>MAFSIEAAAFEYADNLADCGASTTEHSTVEVARAENESPIEIKFPEFSTPELTLSESEPIDSDFLTGPIRPPLPSPSFLPGYYC</sequence>
<protein>
    <submittedName>
        <fullName evidence="2">Uncharacterized protein</fullName>
    </submittedName>
</protein>
<reference evidence="2 3" key="2">
    <citation type="journal article" date="2014" name="J. Gen. Appl. Microbiol.">
        <title>The early diverging ascomycetous budding yeast Saitoella complicata has three histone deacetylases belonging to the Clr6, Hos2, and Rpd3 lineages.</title>
        <authorList>
            <person name="Nishida H."/>
            <person name="Matsumoto T."/>
            <person name="Kondo S."/>
            <person name="Hamamoto M."/>
            <person name="Yoshikawa H."/>
        </authorList>
    </citation>
    <scope>NUCLEOTIDE SEQUENCE [LARGE SCALE GENOMIC DNA]</scope>
    <source>
        <strain evidence="2 3">NRRL Y-17804</strain>
    </source>
</reference>